<feature type="transmembrane region" description="Helical" evidence="8">
    <location>
        <begin position="79"/>
        <end position="99"/>
    </location>
</feature>
<accession>A0A3R7YX49</accession>
<keyword evidence="3" id="KW-0813">Transport</keyword>
<keyword evidence="6 8" id="KW-1133">Transmembrane helix</keyword>
<feature type="transmembrane region" description="Helical" evidence="8">
    <location>
        <begin position="178"/>
        <end position="199"/>
    </location>
</feature>
<dbReference type="PANTHER" id="PTHR22911">
    <property type="entry name" value="ACYL-MALONYL CONDENSING ENZYME-RELATED"/>
    <property type="match status" value="1"/>
</dbReference>
<feature type="transmembrane region" description="Helical" evidence="8">
    <location>
        <begin position="219"/>
        <end position="239"/>
    </location>
</feature>
<keyword evidence="4" id="KW-1003">Cell membrane</keyword>
<keyword evidence="5 8" id="KW-0812">Transmembrane</keyword>
<feature type="transmembrane region" description="Helical" evidence="8">
    <location>
        <begin position="7"/>
        <end position="24"/>
    </location>
</feature>
<gene>
    <name evidence="10" type="ORF">B5M09_011900</name>
</gene>
<dbReference type="GO" id="GO:0005886">
    <property type="term" value="C:plasma membrane"/>
    <property type="evidence" value="ECO:0007669"/>
    <property type="project" value="UniProtKB-SubCell"/>
</dbReference>
<reference evidence="10" key="1">
    <citation type="submission" date="2018-07" db="EMBL/GenBank/DDBJ databases">
        <title>Annotation of Aphanomyces astaci genome assembly.</title>
        <authorList>
            <person name="Studholme D.J."/>
        </authorList>
    </citation>
    <scope>NUCLEOTIDE SEQUENCE [LARGE SCALE GENOMIC DNA]</scope>
    <source>
        <strain evidence="10">Pc</strain>
    </source>
</reference>
<keyword evidence="11" id="KW-1185">Reference proteome</keyword>
<dbReference type="PANTHER" id="PTHR22911:SF137">
    <property type="entry name" value="SOLUTE CARRIER FAMILY 35 MEMBER G2-RELATED"/>
    <property type="match status" value="1"/>
</dbReference>
<comment type="caution">
    <text evidence="10">The sequence shown here is derived from an EMBL/GenBank/DDBJ whole genome shotgun (WGS) entry which is preliminary data.</text>
</comment>
<dbReference type="AlphaFoldDB" id="A0A3R7YX49"/>
<proteinExistence type="inferred from homology"/>
<keyword evidence="7 8" id="KW-0472">Membrane</keyword>
<feature type="domain" description="EamA" evidence="9">
    <location>
        <begin position="5"/>
        <end position="145"/>
    </location>
</feature>
<evidence type="ECO:0000256" key="2">
    <source>
        <dbReference type="ARBA" id="ARBA00007362"/>
    </source>
</evidence>
<evidence type="ECO:0000256" key="6">
    <source>
        <dbReference type="ARBA" id="ARBA00022989"/>
    </source>
</evidence>
<evidence type="ECO:0000313" key="11">
    <source>
        <dbReference type="Proteomes" id="UP000284702"/>
    </source>
</evidence>
<feature type="transmembrane region" description="Helical" evidence="8">
    <location>
        <begin position="105"/>
        <end position="122"/>
    </location>
</feature>
<evidence type="ECO:0000313" key="10">
    <source>
        <dbReference type="EMBL" id="RQM30111.1"/>
    </source>
</evidence>
<sequence length="630" mass="69292">MTKLRGVAAALTTFTIWGVSPLYWRELGHVPELQVLMHRILWSFVLCATLTVAFARDWSVLATAFGHAKTTAAFRRHGIAALFISGNWAVYVWAVNAGFVSQAGLGDYILPLITVLLGVVFLRERLHRYQWAAIGLATLGLCVISVGYGVFPWVSLVLALCEALYSFAKTSPLVRLNAIQGVAFEMSMLVVPAVAYLVFVEVSEGNRGVFGHGEIHTDLLLVGSGVVTALPLVTLSYAVQHLPLTVVGVLVYVTPTIVVLLAAFAFHEHFSAVILLGFGLVWASLVIFSAQSYMGYRDIHKQDQTADPAIVLTPANDVGLSNSPNLQQSHHIPVDNYHALHSSKAKSPTLLHEDEAHLKRWRDVCRQFYFHQDPSAKTLLDAYEQAKQTVSADDLQDAVAIEIADNTSSPRAPSDDMMASSSVVDLLGLTRCPAFHCRLNALQSCQYHLDPDTRVLAVRPLPTGGYLRRSSDLDVQRGKLLRFLGDWVPHMGTHPFLHGLRRMLDSNMHNSTVVGWQVSDAVFVESGGAEFADAAASLLVDTLQCGHVVLSVSEQLSAELTNHNQALERLWVLDPYMSNAHIRRIMWLFPAPTALEGRATGTEVPTVFDRYNAQGQHDEPPAWRKVCIVL</sequence>
<feature type="transmembrane region" description="Helical" evidence="8">
    <location>
        <begin position="36"/>
        <end position="58"/>
    </location>
</feature>
<organism evidence="10 11">
    <name type="scientific">Aphanomyces astaci</name>
    <name type="common">Crayfish plague agent</name>
    <dbReference type="NCBI Taxonomy" id="112090"/>
    <lineage>
        <taxon>Eukaryota</taxon>
        <taxon>Sar</taxon>
        <taxon>Stramenopiles</taxon>
        <taxon>Oomycota</taxon>
        <taxon>Saprolegniomycetes</taxon>
        <taxon>Saprolegniales</taxon>
        <taxon>Verrucalvaceae</taxon>
        <taxon>Aphanomyces</taxon>
    </lineage>
</organism>
<dbReference type="VEuPathDB" id="FungiDB:H257_16420"/>
<comment type="similarity">
    <text evidence="2">Belongs to the EamA transporter family.</text>
</comment>
<name>A0A3R7YX49_APHAT</name>
<dbReference type="NCBIfam" id="TIGR00688">
    <property type="entry name" value="rarD"/>
    <property type="match status" value="1"/>
</dbReference>
<evidence type="ECO:0000256" key="3">
    <source>
        <dbReference type="ARBA" id="ARBA00022448"/>
    </source>
</evidence>
<feature type="transmembrane region" description="Helical" evidence="8">
    <location>
        <begin position="245"/>
        <end position="266"/>
    </location>
</feature>
<evidence type="ECO:0000256" key="7">
    <source>
        <dbReference type="ARBA" id="ARBA00023136"/>
    </source>
</evidence>
<dbReference type="InterPro" id="IPR037185">
    <property type="entry name" value="EmrE-like"/>
</dbReference>
<dbReference type="Proteomes" id="UP000284702">
    <property type="component" value="Unassembled WGS sequence"/>
</dbReference>
<evidence type="ECO:0000256" key="1">
    <source>
        <dbReference type="ARBA" id="ARBA00004651"/>
    </source>
</evidence>
<dbReference type="SUPFAM" id="SSF103481">
    <property type="entry name" value="Multidrug resistance efflux transporter EmrE"/>
    <property type="match status" value="2"/>
</dbReference>
<feature type="transmembrane region" description="Helical" evidence="8">
    <location>
        <begin position="273"/>
        <end position="294"/>
    </location>
</feature>
<dbReference type="InterPro" id="IPR000620">
    <property type="entry name" value="EamA_dom"/>
</dbReference>
<evidence type="ECO:0000256" key="5">
    <source>
        <dbReference type="ARBA" id="ARBA00022692"/>
    </source>
</evidence>
<dbReference type="VEuPathDB" id="FungiDB:H257_16419"/>
<dbReference type="InterPro" id="IPR004626">
    <property type="entry name" value="RarD"/>
</dbReference>
<comment type="subcellular location">
    <subcellularLocation>
        <location evidence="1">Cell membrane</location>
        <topology evidence="1">Multi-pass membrane protein</topology>
    </subcellularLocation>
</comment>
<protein>
    <recommendedName>
        <fullName evidence="9">EamA domain-containing protein</fullName>
    </recommendedName>
</protein>
<evidence type="ECO:0000259" key="9">
    <source>
        <dbReference type="Pfam" id="PF00892"/>
    </source>
</evidence>
<evidence type="ECO:0000256" key="4">
    <source>
        <dbReference type="ARBA" id="ARBA00022475"/>
    </source>
</evidence>
<feature type="transmembrane region" description="Helical" evidence="8">
    <location>
        <begin position="134"/>
        <end position="158"/>
    </location>
</feature>
<dbReference type="EMBL" id="MZMZ02000952">
    <property type="protein sequence ID" value="RQM30111.1"/>
    <property type="molecule type" value="Genomic_DNA"/>
</dbReference>
<evidence type="ECO:0000256" key="8">
    <source>
        <dbReference type="SAM" id="Phobius"/>
    </source>
</evidence>
<dbReference type="Pfam" id="PF00892">
    <property type="entry name" value="EamA"/>
    <property type="match status" value="1"/>
</dbReference>